<comment type="caution">
    <text evidence="3">The sequence shown here is derived from an EMBL/GenBank/DDBJ whole genome shotgun (WGS) entry which is preliminary data.</text>
</comment>
<dbReference type="Proteomes" id="UP001515480">
    <property type="component" value="Unassembled WGS sequence"/>
</dbReference>
<dbReference type="EMBL" id="JBGBPQ010000008">
    <property type="protein sequence ID" value="KAL1520332.1"/>
    <property type="molecule type" value="Genomic_DNA"/>
</dbReference>
<evidence type="ECO:0000259" key="1">
    <source>
        <dbReference type="Pfam" id="PF05292"/>
    </source>
</evidence>
<proteinExistence type="predicted"/>
<dbReference type="GO" id="GO:0050080">
    <property type="term" value="F:malonyl-CoA decarboxylase activity"/>
    <property type="evidence" value="ECO:0007669"/>
    <property type="project" value="InterPro"/>
</dbReference>
<dbReference type="PANTHER" id="PTHR28641:SF1">
    <property type="entry name" value="MALONYL-COA DECARBOXYLASE, MITOCHONDRIAL"/>
    <property type="match status" value="1"/>
</dbReference>
<dbReference type="Pfam" id="PF05292">
    <property type="entry name" value="MCD"/>
    <property type="match status" value="1"/>
</dbReference>
<feature type="domain" description="Malonyl-CoA decarboxylase N-terminal" evidence="2">
    <location>
        <begin position="77"/>
        <end position="174"/>
    </location>
</feature>
<dbReference type="InterPro" id="IPR042303">
    <property type="entry name" value="Malonyl_CoA_deC_C_sf"/>
</dbReference>
<dbReference type="Gene3D" id="1.20.140.90">
    <property type="entry name" value="Malonyl-CoA decarboxylase, oligemerization domain"/>
    <property type="match status" value="1"/>
</dbReference>
<organism evidence="3 4">
    <name type="scientific">Prymnesium parvum</name>
    <name type="common">Toxic golden alga</name>
    <dbReference type="NCBI Taxonomy" id="97485"/>
    <lineage>
        <taxon>Eukaryota</taxon>
        <taxon>Haptista</taxon>
        <taxon>Haptophyta</taxon>
        <taxon>Prymnesiophyceae</taxon>
        <taxon>Prymnesiales</taxon>
        <taxon>Prymnesiaceae</taxon>
        <taxon>Prymnesium</taxon>
    </lineage>
</organism>
<evidence type="ECO:0000313" key="3">
    <source>
        <dbReference type="EMBL" id="KAL1520332.1"/>
    </source>
</evidence>
<gene>
    <name evidence="3" type="ORF">AB1Y20_021922</name>
</gene>
<keyword evidence="4" id="KW-1185">Reference proteome</keyword>
<sequence length="484" mass="52383">MRGAAAFRAALRAAKRRVSPEELDGVRAALRAVARAPPGDEVLPPRVCAQLRSTYGLLGAAGRLGFLSLLVEDMRVDDDAVARHAAALDAARARASAAPLLRAHAALRDALVPPYERVLQMVVRQEEGTRFLLALRTELLGAIDASGEAEETADELARWRALDASVRRLLLSAFEPNNLQLVRARWESAAALLERIMSYERVHSYSGWDDLKRRLEGERMVYTFVHPSMPHEPLVFVHVALARRVPCALAEVLPPLGASEAGEEPEGSHAGGEARSSVAVFYSISSPHHGLRGVSLGGLLIKQVVATLREAAPHLTTYVTLSPVPGFGRWLQARLALEARADRSFGGDFVAPLEQRALTAFRAAASKEGVSLDAPFAEDAPLPPGLRESLLRLCAVYLVHAKKRQSALDPVAAFHLRNGAILAALHWEANPSPKGRRESAGIMVNYLYELSQIEPNHSAYVANGYVATTAVVQTLLADDIPSKL</sequence>
<evidence type="ECO:0008006" key="5">
    <source>
        <dbReference type="Google" id="ProtNLM"/>
    </source>
</evidence>
<evidence type="ECO:0000259" key="2">
    <source>
        <dbReference type="Pfam" id="PF17408"/>
    </source>
</evidence>
<dbReference type="Pfam" id="PF17408">
    <property type="entry name" value="MCD_N"/>
    <property type="match status" value="1"/>
</dbReference>
<feature type="domain" description="Malonyl-CoA decarboxylase C-terminal" evidence="1">
    <location>
        <begin position="178"/>
        <end position="449"/>
    </location>
</feature>
<dbReference type="Gene3D" id="3.40.630.150">
    <property type="entry name" value="Malonyl-CoA decarboxylase, catalytic domain"/>
    <property type="match status" value="1"/>
</dbReference>
<dbReference type="GO" id="GO:0006085">
    <property type="term" value="P:acetyl-CoA biosynthetic process"/>
    <property type="evidence" value="ECO:0007669"/>
    <property type="project" value="TreeGrafter"/>
</dbReference>
<dbReference type="GO" id="GO:2001294">
    <property type="term" value="P:malonyl-CoA catabolic process"/>
    <property type="evidence" value="ECO:0007669"/>
    <property type="project" value="TreeGrafter"/>
</dbReference>
<dbReference type="InterPro" id="IPR038351">
    <property type="entry name" value="MCD_N_sf"/>
</dbReference>
<dbReference type="PANTHER" id="PTHR28641">
    <property type="match status" value="1"/>
</dbReference>
<dbReference type="InterPro" id="IPR007956">
    <property type="entry name" value="Malonyl_CoA_deC_C"/>
</dbReference>
<dbReference type="InterPro" id="IPR035372">
    <property type="entry name" value="MCD_N"/>
</dbReference>
<dbReference type="InterPro" id="IPR038917">
    <property type="entry name" value="Malonyl_CoA_deC"/>
</dbReference>
<dbReference type="GO" id="GO:0005782">
    <property type="term" value="C:peroxisomal matrix"/>
    <property type="evidence" value="ECO:0007669"/>
    <property type="project" value="TreeGrafter"/>
</dbReference>
<name>A0AB34JGD9_PRYPA</name>
<reference evidence="3 4" key="1">
    <citation type="journal article" date="2024" name="Science">
        <title>Giant polyketide synthase enzymes in the biosynthesis of giant marine polyether toxins.</title>
        <authorList>
            <person name="Fallon T.R."/>
            <person name="Shende V.V."/>
            <person name="Wierzbicki I.H."/>
            <person name="Pendleton A.L."/>
            <person name="Watervoot N.F."/>
            <person name="Auber R.P."/>
            <person name="Gonzalez D.J."/>
            <person name="Wisecaver J.H."/>
            <person name="Moore B.S."/>
        </authorList>
    </citation>
    <scope>NUCLEOTIDE SEQUENCE [LARGE SCALE GENOMIC DNA]</scope>
    <source>
        <strain evidence="3 4">12B1</strain>
    </source>
</reference>
<evidence type="ECO:0000313" key="4">
    <source>
        <dbReference type="Proteomes" id="UP001515480"/>
    </source>
</evidence>
<dbReference type="AlphaFoldDB" id="A0AB34JGD9"/>
<accession>A0AB34JGD9</accession>
<dbReference type="GO" id="GO:0006633">
    <property type="term" value="P:fatty acid biosynthetic process"/>
    <property type="evidence" value="ECO:0007669"/>
    <property type="project" value="InterPro"/>
</dbReference>
<dbReference type="GO" id="GO:0005759">
    <property type="term" value="C:mitochondrial matrix"/>
    <property type="evidence" value="ECO:0007669"/>
    <property type="project" value="TreeGrafter"/>
</dbReference>
<protein>
    <recommendedName>
        <fullName evidence="5">Malonyl-CoA decarboxylase</fullName>
    </recommendedName>
</protein>